<dbReference type="InterPro" id="IPR001264">
    <property type="entry name" value="Glyco_trans_51"/>
</dbReference>
<keyword evidence="4" id="KW-0121">Carboxypeptidase</keyword>
<evidence type="ECO:0000256" key="3">
    <source>
        <dbReference type="ARBA" id="ARBA00022475"/>
    </source>
</evidence>
<evidence type="ECO:0000313" key="22">
    <source>
        <dbReference type="EMBL" id="PYI55496.1"/>
    </source>
</evidence>
<dbReference type="Pfam" id="PF00905">
    <property type="entry name" value="Transpeptidase"/>
    <property type="match status" value="1"/>
</dbReference>
<dbReference type="EMBL" id="QJVJ01000003">
    <property type="protein sequence ID" value="PYI55496.1"/>
    <property type="molecule type" value="Genomic_DNA"/>
</dbReference>
<evidence type="ECO:0000256" key="14">
    <source>
        <dbReference type="ARBA" id="ARBA00023268"/>
    </source>
</evidence>
<dbReference type="GO" id="GO:0030288">
    <property type="term" value="C:outer membrane-bounded periplasmic space"/>
    <property type="evidence" value="ECO:0007669"/>
    <property type="project" value="TreeGrafter"/>
</dbReference>
<evidence type="ECO:0000256" key="11">
    <source>
        <dbReference type="ARBA" id="ARBA00022984"/>
    </source>
</evidence>
<evidence type="ECO:0000256" key="8">
    <source>
        <dbReference type="ARBA" id="ARBA00022692"/>
    </source>
</evidence>
<evidence type="ECO:0000256" key="17">
    <source>
        <dbReference type="ARBA" id="ARBA00049902"/>
    </source>
</evidence>
<keyword evidence="5" id="KW-0645">Protease</keyword>
<evidence type="ECO:0000256" key="12">
    <source>
        <dbReference type="ARBA" id="ARBA00022989"/>
    </source>
</evidence>
<evidence type="ECO:0000256" key="4">
    <source>
        <dbReference type="ARBA" id="ARBA00022645"/>
    </source>
</evidence>
<evidence type="ECO:0000256" key="16">
    <source>
        <dbReference type="ARBA" id="ARBA00034000"/>
    </source>
</evidence>
<keyword evidence="8 19" id="KW-0812">Transmembrane</keyword>
<dbReference type="InterPro" id="IPR050396">
    <property type="entry name" value="Glycosyltr_51/Transpeptidase"/>
</dbReference>
<feature type="transmembrane region" description="Helical" evidence="19">
    <location>
        <begin position="25"/>
        <end position="45"/>
    </location>
</feature>
<feature type="compositionally biased region" description="Basic and acidic residues" evidence="18">
    <location>
        <begin position="659"/>
        <end position="687"/>
    </location>
</feature>
<keyword evidence="11" id="KW-0573">Peptidoglycan synthesis</keyword>
<organism evidence="22 23">
    <name type="scientific">Paenibacillus flagellatus</name>
    <dbReference type="NCBI Taxonomy" id="2211139"/>
    <lineage>
        <taxon>Bacteria</taxon>
        <taxon>Bacillati</taxon>
        <taxon>Bacillota</taxon>
        <taxon>Bacilli</taxon>
        <taxon>Bacillales</taxon>
        <taxon>Paenibacillaceae</taxon>
        <taxon>Paenibacillus</taxon>
    </lineage>
</organism>
<evidence type="ECO:0000259" key="21">
    <source>
        <dbReference type="Pfam" id="PF00912"/>
    </source>
</evidence>
<evidence type="ECO:0000256" key="15">
    <source>
        <dbReference type="ARBA" id="ARBA00023316"/>
    </source>
</evidence>
<evidence type="ECO:0000256" key="1">
    <source>
        <dbReference type="ARBA" id="ARBA00007090"/>
    </source>
</evidence>
<evidence type="ECO:0000256" key="6">
    <source>
        <dbReference type="ARBA" id="ARBA00022676"/>
    </source>
</evidence>
<feature type="domain" description="Glycosyl transferase family 51" evidence="21">
    <location>
        <begin position="68"/>
        <end position="242"/>
    </location>
</feature>
<dbReference type="GO" id="GO:0006508">
    <property type="term" value="P:proteolysis"/>
    <property type="evidence" value="ECO:0007669"/>
    <property type="project" value="UniProtKB-KW"/>
</dbReference>
<dbReference type="Gene3D" id="1.10.3810.10">
    <property type="entry name" value="Biosynthetic peptidoglycan transglycosylase-like"/>
    <property type="match status" value="1"/>
</dbReference>
<reference evidence="22 23" key="1">
    <citation type="submission" date="2018-05" db="EMBL/GenBank/DDBJ databases">
        <title>Paenibacillus flagellatus sp. nov., isolated from selenium mineral soil.</title>
        <authorList>
            <person name="Dai X."/>
        </authorList>
    </citation>
    <scope>NUCLEOTIDE SEQUENCE [LARGE SCALE GENOMIC DNA]</scope>
    <source>
        <strain evidence="22 23">DXL2</strain>
    </source>
</reference>
<evidence type="ECO:0000313" key="23">
    <source>
        <dbReference type="Proteomes" id="UP000247476"/>
    </source>
</evidence>
<comment type="similarity">
    <text evidence="2">In the N-terminal section; belongs to the glycosyltransferase 51 family.</text>
</comment>
<evidence type="ECO:0000256" key="10">
    <source>
        <dbReference type="ARBA" id="ARBA00022960"/>
    </source>
</evidence>
<comment type="similarity">
    <text evidence="1">In the C-terminal section; belongs to the transpeptidase family.</text>
</comment>
<gene>
    <name evidence="22" type="ORF">DLM86_07110</name>
</gene>
<accession>A0A2V5KZF3</accession>
<comment type="catalytic activity">
    <reaction evidence="17">
        <text>[GlcNAc-(1-&gt;4)-Mur2Ac(oyl-L-Ala-gamma-D-Glu-L-Lys-D-Ala-D-Ala)](n)-di-trans,octa-cis-undecaprenyl diphosphate + beta-D-GlcNAc-(1-&gt;4)-Mur2Ac(oyl-L-Ala-gamma-D-Glu-L-Lys-D-Ala-D-Ala)-di-trans,octa-cis-undecaprenyl diphosphate = [GlcNAc-(1-&gt;4)-Mur2Ac(oyl-L-Ala-gamma-D-Glu-L-Lys-D-Ala-D-Ala)](n+1)-di-trans,octa-cis-undecaprenyl diphosphate + di-trans,octa-cis-undecaprenyl diphosphate + H(+)</text>
        <dbReference type="Rhea" id="RHEA:23708"/>
        <dbReference type="Rhea" id="RHEA-COMP:9602"/>
        <dbReference type="Rhea" id="RHEA-COMP:9603"/>
        <dbReference type="ChEBI" id="CHEBI:15378"/>
        <dbReference type="ChEBI" id="CHEBI:58405"/>
        <dbReference type="ChEBI" id="CHEBI:60033"/>
        <dbReference type="ChEBI" id="CHEBI:78435"/>
        <dbReference type="EC" id="2.4.99.28"/>
    </reaction>
</comment>
<feature type="region of interest" description="Disordered" evidence="18">
    <location>
        <begin position="632"/>
        <end position="694"/>
    </location>
</feature>
<keyword evidence="12 19" id="KW-1133">Transmembrane helix</keyword>
<dbReference type="GO" id="GO:0009002">
    <property type="term" value="F:serine-type D-Ala-D-Ala carboxypeptidase activity"/>
    <property type="evidence" value="ECO:0007669"/>
    <property type="project" value="UniProtKB-EC"/>
</dbReference>
<feature type="domain" description="Penicillin-binding protein transpeptidase" evidence="20">
    <location>
        <begin position="338"/>
        <end position="619"/>
    </location>
</feature>
<comment type="catalytic activity">
    <reaction evidence="16">
        <text>Preferential cleavage: (Ac)2-L-Lys-D-Ala-|-D-Ala. Also transpeptidation of peptidyl-alanyl moieties that are N-acyl substituents of D-alanine.</text>
        <dbReference type="EC" id="3.4.16.4"/>
    </reaction>
</comment>
<dbReference type="NCBIfam" id="TIGR02074">
    <property type="entry name" value="PBP_1a_fam"/>
    <property type="match status" value="1"/>
</dbReference>
<dbReference type="Pfam" id="PF00912">
    <property type="entry name" value="Transgly"/>
    <property type="match status" value="1"/>
</dbReference>
<dbReference type="InterPro" id="IPR001460">
    <property type="entry name" value="PCN-bd_Tpept"/>
</dbReference>
<dbReference type="Gene3D" id="3.40.710.10">
    <property type="entry name" value="DD-peptidase/beta-lactamase superfamily"/>
    <property type="match status" value="1"/>
</dbReference>
<dbReference type="Proteomes" id="UP000247476">
    <property type="component" value="Unassembled WGS sequence"/>
</dbReference>
<evidence type="ECO:0000259" key="20">
    <source>
        <dbReference type="Pfam" id="PF00905"/>
    </source>
</evidence>
<keyword evidence="3" id="KW-1003">Cell membrane</keyword>
<dbReference type="AlphaFoldDB" id="A0A2V5KZF3"/>
<evidence type="ECO:0000256" key="7">
    <source>
        <dbReference type="ARBA" id="ARBA00022679"/>
    </source>
</evidence>
<dbReference type="GO" id="GO:0071555">
    <property type="term" value="P:cell wall organization"/>
    <property type="evidence" value="ECO:0007669"/>
    <property type="project" value="UniProtKB-KW"/>
</dbReference>
<dbReference type="InterPro" id="IPR036950">
    <property type="entry name" value="PBP_transglycosylase"/>
</dbReference>
<keyword evidence="6" id="KW-0328">Glycosyltransferase</keyword>
<keyword evidence="14" id="KW-0511">Multifunctional enzyme</keyword>
<proteinExistence type="inferred from homology"/>
<evidence type="ECO:0000256" key="9">
    <source>
        <dbReference type="ARBA" id="ARBA00022801"/>
    </source>
</evidence>
<dbReference type="PANTHER" id="PTHR32282:SF32">
    <property type="entry name" value="PENICILLIN-BINDING PROTEIN 2A"/>
    <property type="match status" value="1"/>
</dbReference>
<evidence type="ECO:0000256" key="5">
    <source>
        <dbReference type="ARBA" id="ARBA00022670"/>
    </source>
</evidence>
<evidence type="ECO:0000256" key="19">
    <source>
        <dbReference type="SAM" id="Phobius"/>
    </source>
</evidence>
<sequence length="694" mass="76034">MDRGREIMKGHVRKWAQAAGRYRRWIAIGIAAMFLLAIAGVGLWVRSLDIGKLADPLLAPTQLMDRNGEPVSELSSSKIDPVPLDRIPVALRQAIVAVEDKRFYDHAGVDGFGIVRALFRNAKEGGVSEGGSTITQQLAKNLFLSQERTLSRKLKEAAYALKIEWTYDKDRILETYLNQIYFGEGQWGVQQAALTYFGKDVDKLSLAECAMLAALPKAPTHYSPFRDKEKALERRNLVLDLMAGEGYIGEQERAEAKASPIVVTQRRDDGLRGRYGSYVDQAIEEAIRQYGFTERQLLAGGLRIYTELDPKVQDAVETTYKNDKLFPASAQDRIVQSGAVIVDPYTGGVRGIVGGRGERVFRGFNRATQLKRQPGSTFKPLMVYAPALEKGYRPDSKLYDGPLDINGYRPTDWDRRYRGEVTMREAVIRSWNVPAVWLLNEIGLGTGKAFVAKLGIPLAAGDDNLGLALGGMQEGVSPLQMAQAYGAFPNLGVMMPAHTIVKVTTADGRVLAEHRAAPVQAMEPSAAFAMTGLLLDAVREGTASNGALDRPTAGKTGTTELPETAEFAGVPDGAKDAWFVGYTPELVGAVWIGYDQTDRGHYLSTSGGYNPALVFREMMSLALKDVPVSAFKQPTDAGKSVPGKAKDDDRRKTPPGQAKKKEEDDKGKQDEKEEKKGKGKEKGRNEGKEDEGDD</sequence>
<dbReference type="SUPFAM" id="SSF56601">
    <property type="entry name" value="beta-lactamase/transpeptidase-like"/>
    <property type="match status" value="1"/>
</dbReference>
<dbReference type="InterPro" id="IPR023346">
    <property type="entry name" value="Lysozyme-like_dom_sf"/>
</dbReference>
<evidence type="ECO:0000256" key="18">
    <source>
        <dbReference type="SAM" id="MobiDB-lite"/>
    </source>
</evidence>
<dbReference type="SUPFAM" id="SSF53955">
    <property type="entry name" value="Lysozyme-like"/>
    <property type="match status" value="1"/>
</dbReference>
<protein>
    <submittedName>
        <fullName evidence="22">Penicillin-binding protein</fullName>
    </submittedName>
</protein>
<keyword evidence="9" id="KW-0378">Hydrolase</keyword>
<evidence type="ECO:0000256" key="2">
    <source>
        <dbReference type="ARBA" id="ARBA00007739"/>
    </source>
</evidence>
<evidence type="ECO:0000256" key="13">
    <source>
        <dbReference type="ARBA" id="ARBA00023136"/>
    </source>
</evidence>
<dbReference type="GO" id="GO:0008658">
    <property type="term" value="F:penicillin binding"/>
    <property type="evidence" value="ECO:0007669"/>
    <property type="project" value="InterPro"/>
</dbReference>
<dbReference type="GO" id="GO:0008360">
    <property type="term" value="P:regulation of cell shape"/>
    <property type="evidence" value="ECO:0007669"/>
    <property type="project" value="UniProtKB-KW"/>
</dbReference>
<keyword evidence="13 19" id="KW-0472">Membrane</keyword>
<keyword evidence="10" id="KW-0133">Cell shape</keyword>
<keyword evidence="15" id="KW-0961">Cell wall biogenesis/degradation</keyword>
<dbReference type="PANTHER" id="PTHR32282">
    <property type="entry name" value="BINDING PROTEIN TRANSPEPTIDASE, PUTATIVE-RELATED"/>
    <property type="match status" value="1"/>
</dbReference>
<keyword evidence="7" id="KW-0808">Transferase</keyword>
<dbReference type="GO" id="GO:0008955">
    <property type="term" value="F:peptidoglycan glycosyltransferase activity"/>
    <property type="evidence" value="ECO:0007669"/>
    <property type="project" value="UniProtKB-EC"/>
</dbReference>
<name>A0A2V5KZF3_9BACL</name>
<keyword evidence="23" id="KW-1185">Reference proteome</keyword>
<dbReference type="FunFam" id="1.10.3810.10:FF:000001">
    <property type="entry name" value="Penicillin-binding protein 1A"/>
    <property type="match status" value="1"/>
</dbReference>
<dbReference type="GO" id="GO:0009252">
    <property type="term" value="P:peptidoglycan biosynthetic process"/>
    <property type="evidence" value="ECO:0007669"/>
    <property type="project" value="UniProtKB-KW"/>
</dbReference>
<dbReference type="InterPro" id="IPR012338">
    <property type="entry name" value="Beta-lactam/transpept-like"/>
</dbReference>
<comment type="caution">
    <text evidence="22">The sequence shown here is derived from an EMBL/GenBank/DDBJ whole genome shotgun (WGS) entry which is preliminary data.</text>
</comment>